<dbReference type="GO" id="GO:0003677">
    <property type="term" value="F:DNA binding"/>
    <property type="evidence" value="ECO:0007669"/>
    <property type="project" value="UniProtKB-KW"/>
</dbReference>
<sequence>FKEYADYCLNIKELPITKNLVDDSKVTDHTAIVPTKNKGVAEIYEKLNSAEKDVFDEVSLRFLCAFFGDYVYESTTIITTVEGYEFVTRGKTEINPGWRKIYTDDQEQEQEGGENKLPKVKLNQVVNSINVKLLDKKTSPPSKYTEHALYKTMENPMNLIEEEILKKAIKGYGLGAESTRTAIIQTLLDRGYLKREKKYLVSTELGRNLIDIISISELKSAELTAQWEYNLANISSGEINKDEFMKETTDFIKNGIN</sequence>
<dbReference type="Gene3D" id="2.70.20.10">
    <property type="entry name" value="Topoisomerase I, domain 3"/>
    <property type="match status" value="1"/>
</dbReference>
<gene>
    <name evidence="5" type="ORF">DU75_06155</name>
</gene>
<protein>
    <recommendedName>
        <fullName evidence="4">Topo IA-type catalytic domain-containing protein</fullName>
    </recommendedName>
</protein>
<name>A0A0F8SK59_METMZ</name>
<feature type="non-terminal residue" evidence="5">
    <location>
        <position position="1"/>
    </location>
</feature>
<dbReference type="GO" id="GO:0003917">
    <property type="term" value="F:DNA topoisomerase type I (single strand cut, ATP-independent) activity"/>
    <property type="evidence" value="ECO:0007669"/>
    <property type="project" value="InterPro"/>
</dbReference>
<dbReference type="InterPro" id="IPR000380">
    <property type="entry name" value="Topo_IA"/>
</dbReference>
<keyword evidence="2" id="KW-0238">DNA-binding</keyword>
<dbReference type="GO" id="GO:0006265">
    <property type="term" value="P:DNA topological change"/>
    <property type="evidence" value="ECO:0007669"/>
    <property type="project" value="InterPro"/>
</dbReference>
<dbReference type="PANTHER" id="PTHR11390:SF21">
    <property type="entry name" value="DNA TOPOISOMERASE 3-ALPHA"/>
    <property type="match status" value="1"/>
</dbReference>
<feature type="domain" description="Topo IA-type catalytic" evidence="4">
    <location>
        <begin position="1"/>
        <end position="257"/>
    </location>
</feature>
<evidence type="ECO:0000259" key="4">
    <source>
        <dbReference type="PROSITE" id="PS52039"/>
    </source>
</evidence>
<dbReference type="InterPro" id="IPR023405">
    <property type="entry name" value="Topo_IA_core_domain"/>
</dbReference>
<dbReference type="SUPFAM" id="SSF56712">
    <property type="entry name" value="Prokaryotic type I DNA topoisomerase"/>
    <property type="match status" value="1"/>
</dbReference>
<organism evidence="5 6">
    <name type="scientific">Methanosarcina mazei</name>
    <name type="common">Methanosarcina frisia</name>
    <dbReference type="NCBI Taxonomy" id="2209"/>
    <lineage>
        <taxon>Archaea</taxon>
        <taxon>Methanobacteriati</taxon>
        <taxon>Methanobacteriota</taxon>
        <taxon>Stenosarchaea group</taxon>
        <taxon>Methanomicrobia</taxon>
        <taxon>Methanosarcinales</taxon>
        <taxon>Methanosarcinaceae</taxon>
        <taxon>Methanosarcina</taxon>
    </lineage>
</organism>
<dbReference type="Pfam" id="PF01131">
    <property type="entry name" value="Topoisom_bac"/>
    <property type="match status" value="1"/>
</dbReference>
<keyword evidence="1" id="KW-0799">Topoisomerase</keyword>
<evidence type="ECO:0000313" key="6">
    <source>
        <dbReference type="Proteomes" id="UP000034692"/>
    </source>
</evidence>
<dbReference type="PANTHER" id="PTHR11390">
    <property type="entry name" value="PROKARYOTIC DNA TOPOISOMERASE"/>
    <property type="match status" value="1"/>
</dbReference>
<evidence type="ECO:0000256" key="3">
    <source>
        <dbReference type="ARBA" id="ARBA00023235"/>
    </source>
</evidence>
<dbReference type="GO" id="GO:0006281">
    <property type="term" value="P:DNA repair"/>
    <property type="evidence" value="ECO:0007669"/>
    <property type="project" value="TreeGrafter"/>
</dbReference>
<dbReference type="GO" id="GO:0006310">
    <property type="term" value="P:DNA recombination"/>
    <property type="evidence" value="ECO:0007669"/>
    <property type="project" value="TreeGrafter"/>
</dbReference>
<dbReference type="InterPro" id="IPR013825">
    <property type="entry name" value="Topo_IA_cen_sub2"/>
</dbReference>
<evidence type="ECO:0000313" key="5">
    <source>
        <dbReference type="EMBL" id="KKH67061.1"/>
    </source>
</evidence>
<dbReference type="RefSeq" id="WP_048042382.1">
    <property type="nucleotide sequence ID" value="NZ_JJQO01000087.1"/>
</dbReference>
<accession>A0A0F8SK59</accession>
<evidence type="ECO:0000256" key="1">
    <source>
        <dbReference type="ARBA" id="ARBA00023029"/>
    </source>
</evidence>
<reference evidence="5 6" key="1">
    <citation type="journal article" date="2015" name="ISME J.">
        <title>Genomic and phenotypic differentiation among Methanosarcina mazei populations from Columbia River sediment.</title>
        <authorList>
            <person name="Youngblut N.D."/>
            <person name="Wirth J.S."/>
            <person name="Henriksen J.R."/>
            <person name="Smith M."/>
            <person name="Simon H."/>
            <person name="Metcalf W.W."/>
            <person name="Whitaker R.J."/>
        </authorList>
    </citation>
    <scope>NUCLEOTIDE SEQUENCE [LARGE SCALE GENOMIC DNA]</scope>
    <source>
        <strain evidence="5 6">1.H.A.2.7</strain>
    </source>
</reference>
<keyword evidence="3" id="KW-0413">Isomerase</keyword>
<dbReference type="Gene3D" id="1.10.290.10">
    <property type="entry name" value="Topoisomerase I, domain 4"/>
    <property type="match status" value="1"/>
</dbReference>
<evidence type="ECO:0000256" key="2">
    <source>
        <dbReference type="ARBA" id="ARBA00023125"/>
    </source>
</evidence>
<dbReference type="SMART" id="SM00437">
    <property type="entry name" value="TOP1Ac"/>
    <property type="match status" value="1"/>
</dbReference>
<dbReference type="Gene3D" id="1.10.460.10">
    <property type="entry name" value="Topoisomerase I, domain 2"/>
    <property type="match status" value="1"/>
</dbReference>
<feature type="non-terminal residue" evidence="5">
    <location>
        <position position="257"/>
    </location>
</feature>
<comment type="caution">
    <text evidence="5">The sequence shown here is derived from an EMBL/GenBank/DDBJ whole genome shotgun (WGS) entry which is preliminary data.</text>
</comment>
<dbReference type="InterPro" id="IPR013824">
    <property type="entry name" value="Topo_IA_cen_sub1"/>
</dbReference>
<dbReference type="GO" id="GO:0043597">
    <property type="term" value="C:cytoplasmic replication fork"/>
    <property type="evidence" value="ECO:0007669"/>
    <property type="project" value="TreeGrafter"/>
</dbReference>
<dbReference type="InterPro" id="IPR013497">
    <property type="entry name" value="Topo_IA_cen"/>
</dbReference>
<dbReference type="PROSITE" id="PS52039">
    <property type="entry name" value="TOPO_IA_2"/>
    <property type="match status" value="1"/>
</dbReference>
<dbReference type="EMBL" id="JJQO01000087">
    <property type="protein sequence ID" value="KKH67061.1"/>
    <property type="molecule type" value="Genomic_DNA"/>
</dbReference>
<dbReference type="InterPro" id="IPR003602">
    <property type="entry name" value="Topo_IA_DNA-bd_dom"/>
</dbReference>
<dbReference type="AlphaFoldDB" id="A0A0F8SK59"/>
<dbReference type="Proteomes" id="UP000034692">
    <property type="component" value="Unassembled WGS sequence"/>
</dbReference>
<dbReference type="InterPro" id="IPR013826">
    <property type="entry name" value="Topo_IA_cen_sub3"/>
</dbReference>
<proteinExistence type="predicted"/>